<proteinExistence type="predicted"/>
<dbReference type="SUPFAM" id="SSF110296">
    <property type="entry name" value="Oligoxyloglucan reducing end-specific cellobiohydrolase"/>
    <property type="match status" value="1"/>
</dbReference>
<keyword evidence="2" id="KW-0732">Signal</keyword>
<evidence type="ECO:0000256" key="2">
    <source>
        <dbReference type="SAM" id="SignalP"/>
    </source>
</evidence>
<sequence length="364" mass="37980">MRRNRILLAALALAVAVTAVVALREQAGPPPEPTAAPETSAELEPDRAPTGIVALDFADDRHGYAVRRVCRDGPADVCQAHLLATTDGFQSAEHRDLPPGVGGYLGGLTGFVVLGPQRLRVGAGPDQHYSGDGGRSWTRVEGEAAPVDGIPAGSRLERQCQQSRCVLRVVLPGSGQSAALRHPPALTDPRPLPVPARDGRWWVVGRAVDGRAPVVASSVDGRDWLVRELPAAPYAGWWQAGVAVAGNAVYVGVTGPGAEAAGSLLTLYRSGDGGASWARVQAGVASPSLTAALVVGADGEPRLLDRSGQTVTGTGGGREFRTVAAEQRLPKGTVTWTRGGYLAETPYEHLVSADGSTWTRLWVA</sequence>
<feature type="signal peptide" evidence="2">
    <location>
        <begin position="1"/>
        <end position="22"/>
    </location>
</feature>
<dbReference type="AlphaFoldDB" id="A0A7W7CH98"/>
<feature type="chain" id="PRO_5038359851" evidence="2">
    <location>
        <begin position="23"/>
        <end position="364"/>
    </location>
</feature>
<dbReference type="Proteomes" id="UP000533598">
    <property type="component" value="Unassembled WGS sequence"/>
</dbReference>
<name>A0A7W7CH98_9PSEU</name>
<comment type="caution">
    <text evidence="3">The sequence shown here is derived from an EMBL/GenBank/DDBJ whole genome shotgun (WGS) entry which is preliminary data.</text>
</comment>
<feature type="region of interest" description="Disordered" evidence="1">
    <location>
        <begin position="27"/>
        <end position="46"/>
    </location>
</feature>
<dbReference type="RefSeq" id="WP_185007667.1">
    <property type="nucleotide sequence ID" value="NZ_JACHMH010000001.1"/>
</dbReference>
<evidence type="ECO:0000313" key="3">
    <source>
        <dbReference type="EMBL" id="MBB4681237.1"/>
    </source>
</evidence>
<reference evidence="3 4" key="1">
    <citation type="submission" date="2020-08" db="EMBL/GenBank/DDBJ databases">
        <title>Sequencing the genomes of 1000 actinobacteria strains.</title>
        <authorList>
            <person name="Klenk H.-P."/>
        </authorList>
    </citation>
    <scope>NUCLEOTIDE SEQUENCE [LARGE SCALE GENOMIC DNA]</scope>
    <source>
        <strain evidence="3 4">DSM 44230</strain>
    </source>
</reference>
<organism evidence="3 4">
    <name type="scientific">Crossiella cryophila</name>
    <dbReference type="NCBI Taxonomy" id="43355"/>
    <lineage>
        <taxon>Bacteria</taxon>
        <taxon>Bacillati</taxon>
        <taxon>Actinomycetota</taxon>
        <taxon>Actinomycetes</taxon>
        <taxon>Pseudonocardiales</taxon>
        <taxon>Pseudonocardiaceae</taxon>
        <taxon>Crossiella</taxon>
    </lineage>
</organism>
<protein>
    <submittedName>
        <fullName evidence="3">Photosystem II stability/assembly factor-like uncharacterized protein</fullName>
    </submittedName>
</protein>
<evidence type="ECO:0000313" key="4">
    <source>
        <dbReference type="Proteomes" id="UP000533598"/>
    </source>
</evidence>
<gene>
    <name evidence="3" type="ORF">HNR67_007355</name>
</gene>
<evidence type="ECO:0000256" key="1">
    <source>
        <dbReference type="SAM" id="MobiDB-lite"/>
    </source>
</evidence>
<keyword evidence="4" id="KW-1185">Reference proteome</keyword>
<dbReference type="EMBL" id="JACHMH010000001">
    <property type="protein sequence ID" value="MBB4681237.1"/>
    <property type="molecule type" value="Genomic_DNA"/>
</dbReference>
<accession>A0A7W7CH98</accession>